<gene>
    <name evidence="1" type="ORF">OGATHE_004376</name>
</gene>
<accession>A0A9P8P0E9</accession>
<dbReference type="Proteomes" id="UP000788993">
    <property type="component" value="Unassembled WGS sequence"/>
</dbReference>
<dbReference type="AlphaFoldDB" id="A0A9P8P0E9"/>
<evidence type="ECO:0000313" key="1">
    <source>
        <dbReference type="EMBL" id="KAH3662800.1"/>
    </source>
</evidence>
<reference evidence="1" key="1">
    <citation type="journal article" date="2021" name="Open Biol.">
        <title>Shared evolutionary footprints suggest mitochondrial oxidative damage underlies multiple complex I losses in fungi.</title>
        <authorList>
            <person name="Schikora-Tamarit M.A."/>
            <person name="Marcet-Houben M."/>
            <person name="Nosek J."/>
            <person name="Gabaldon T."/>
        </authorList>
    </citation>
    <scope>NUCLEOTIDE SEQUENCE</scope>
    <source>
        <strain evidence="1">NCAIM Y.01608</strain>
    </source>
</reference>
<protein>
    <submittedName>
        <fullName evidence="1">Uncharacterized protein</fullName>
    </submittedName>
</protein>
<sequence>MGVGLVVSWLLVKSEEVWDGNNSSWDTLLSKQLGSVNGQRNLGTGSNQNQLGVVNLVNDVTTLQGLLNRRARQLRQVLSRKSQHRWCLGARDGLDVSSRGLVTVCWSPDHQIWNGSEVGKGLNRLVGWSVLTKTNRVVGGNPDDWVVRESRQSQRTRGVGHKVEESGTERLVVGTVSRDTVDDGAHTVLSHTESEVLTGVVTQTSGLRLEVNGTRPSGQVGWGQIGRTTNQFRKNSLQLTQANLRKLSRSNSSVAWLVPVTNRGSDSDTRRLVGLLGLGNCLGDGGNVGVSVRNLEDVPSVLLESSANVLGESNLSTSVDGDLVVIVESNQVAQLQVASKRHGLGGDTFHHTSVTKETVGVVVGESVAWLVVGGSKVSLSNGQTNGIGDTLTKRTGCDLDTWDAHLRVARGLGVDLSERLEVVHGEVVAEQVQQCVQERTCVTVRKDKSISVDPVWVLWVEFHLGVDGVGGWSHSHWGTRVPGVGLGDDVGSQDSDCINGFCLDILGHFRKENKSIRCYEKTPTVDSKIYNGMLGSAKSDFARRTWRTASARFLAWMYVGCAGDSDSRSTKQPIGGRREV</sequence>
<name>A0A9P8P0E9_9ASCO</name>
<dbReference type="EMBL" id="JAEUBD010001266">
    <property type="protein sequence ID" value="KAH3662800.1"/>
    <property type="molecule type" value="Genomic_DNA"/>
</dbReference>
<proteinExistence type="predicted"/>
<reference evidence="1" key="2">
    <citation type="submission" date="2021-01" db="EMBL/GenBank/DDBJ databases">
        <authorList>
            <person name="Schikora-Tamarit M.A."/>
        </authorList>
    </citation>
    <scope>NUCLEOTIDE SEQUENCE</scope>
    <source>
        <strain evidence="1">NCAIM Y.01608</strain>
    </source>
</reference>
<comment type="caution">
    <text evidence="1">The sequence shown here is derived from an EMBL/GenBank/DDBJ whole genome shotgun (WGS) entry which is preliminary data.</text>
</comment>
<evidence type="ECO:0000313" key="2">
    <source>
        <dbReference type="Proteomes" id="UP000788993"/>
    </source>
</evidence>
<keyword evidence="2" id="KW-1185">Reference proteome</keyword>
<organism evidence="1 2">
    <name type="scientific">Ogataea polymorpha</name>
    <dbReference type="NCBI Taxonomy" id="460523"/>
    <lineage>
        <taxon>Eukaryota</taxon>
        <taxon>Fungi</taxon>
        <taxon>Dikarya</taxon>
        <taxon>Ascomycota</taxon>
        <taxon>Saccharomycotina</taxon>
        <taxon>Pichiomycetes</taxon>
        <taxon>Pichiales</taxon>
        <taxon>Pichiaceae</taxon>
        <taxon>Ogataea</taxon>
    </lineage>
</organism>